<reference evidence="2" key="1">
    <citation type="submission" date="2023-07" db="EMBL/GenBank/DDBJ databases">
        <title>A chromosome-level genome assembly of Lolium multiflorum.</title>
        <authorList>
            <person name="Chen Y."/>
            <person name="Copetti D."/>
            <person name="Kolliker R."/>
            <person name="Studer B."/>
        </authorList>
    </citation>
    <scope>NUCLEOTIDE SEQUENCE</scope>
    <source>
        <strain evidence="2">02402/16</strain>
        <tissue evidence="2">Leaf</tissue>
    </source>
</reference>
<organism evidence="2 3">
    <name type="scientific">Lolium multiflorum</name>
    <name type="common">Italian ryegrass</name>
    <name type="synonym">Lolium perenne subsp. multiflorum</name>
    <dbReference type="NCBI Taxonomy" id="4521"/>
    <lineage>
        <taxon>Eukaryota</taxon>
        <taxon>Viridiplantae</taxon>
        <taxon>Streptophyta</taxon>
        <taxon>Embryophyta</taxon>
        <taxon>Tracheophyta</taxon>
        <taxon>Spermatophyta</taxon>
        <taxon>Magnoliopsida</taxon>
        <taxon>Liliopsida</taxon>
        <taxon>Poales</taxon>
        <taxon>Poaceae</taxon>
        <taxon>BOP clade</taxon>
        <taxon>Pooideae</taxon>
        <taxon>Poodae</taxon>
        <taxon>Poeae</taxon>
        <taxon>Poeae Chloroplast Group 2 (Poeae type)</taxon>
        <taxon>Loliodinae</taxon>
        <taxon>Loliinae</taxon>
        <taxon>Lolium</taxon>
    </lineage>
</organism>
<dbReference type="PANTHER" id="PTHR33144">
    <property type="entry name" value="OS10G0409366 PROTEIN-RELATED"/>
    <property type="match status" value="1"/>
</dbReference>
<feature type="compositionally biased region" description="Acidic residues" evidence="1">
    <location>
        <begin position="60"/>
        <end position="94"/>
    </location>
</feature>
<accession>A0AAD8TKZ5</accession>
<evidence type="ECO:0000313" key="3">
    <source>
        <dbReference type="Proteomes" id="UP001231189"/>
    </source>
</evidence>
<dbReference type="PANTHER" id="PTHR33144:SF50">
    <property type="entry name" value="OS03G0714750 PROTEIN"/>
    <property type="match status" value="1"/>
</dbReference>
<gene>
    <name evidence="2" type="ORF">QYE76_044621</name>
</gene>
<name>A0AAD8TKZ5_LOLMU</name>
<feature type="region of interest" description="Disordered" evidence="1">
    <location>
        <begin position="51"/>
        <end position="124"/>
    </location>
</feature>
<protein>
    <submittedName>
        <fullName evidence="2">Uncharacterized protein</fullName>
    </submittedName>
</protein>
<feature type="region of interest" description="Disordered" evidence="1">
    <location>
        <begin position="488"/>
        <end position="509"/>
    </location>
</feature>
<comment type="caution">
    <text evidence="2">The sequence shown here is derived from an EMBL/GenBank/DDBJ whole genome shotgun (WGS) entry which is preliminary data.</text>
</comment>
<dbReference type="Proteomes" id="UP001231189">
    <property type="component" value="Unassembled WGS sequence"/>
</dbReference>
<proteinExistence type="predicted"/>
<dbReference type="EMBL" id="JAUUTY010000002">
    <property type="protein sequence ID" value="KAK1683773.1"/>
    <property type="molecule type" value="Genomic_DNA"/>
</dbReference>
<keyword evidence="3" id="KW-1185">Reference proteome</keyword>
<sequence length="553" mass="61469">MLNHKLKKLNVPTRDVQPSELISNEMERIALMKEAIAKGVYYDMLESARRYDSEGGKENDSDDTEDEAVDNVEEDNEEEEEQEEEEHEEEEEVIEQPQERGQLEAQQVKKKRTRGPTDMKKFWKSHGPHNKAFFNLTEAHKEWVMKSACKKWRAFKCYLKKTFWKAELSVNQNCANGCGQRIHEEQWKELCKSWRKSRSMVLASKNRNTRLNQANCLHTAGTRSFAVVHDQEELRQGRTVSRTELFRIVHTNKDGVPVNDFCATKIALINERFQQNPALVGEPHMDGDLYSELFTPPRNCRRHGFGLLVGGKGSKVLDEAVEALRDSKEENIELRGYVETLMARSQQLEEKVNYLMARQRDGHTDEMHQEREEAVAEELAASTLAELSTHKQAPPEQEQAKEASSAAGRTISASASRASGITSAPSSSHNTMKVPTATTLKSTSAPFKSPFKAPGKGAAYAEKTVQGSATACDQKTEPATVLGSKATTAAAKIPKAGRSAKGSTINGSEAASIPTIPEAAGAANGSTIALKASAAAAQKMYQKHLEHRMDQQQ</sequence>
<dbReference type="Pfam" id="PF03004">
    <property type="entry name" value="Transposase_24"/>
    <property type="match status" value="1"/>
</dbReference>
<dbReference type="InterPro" id="IPR004252">
    <property type="entry name" value="Probable_transposase_24"/>
</dbReference>
<dbReference type="AlphaFoldDB" id="A0AAD8TKZ5"/>
<evidence type="ECO:0000313" key="2">
    <source>
        <dbReference type="EMBL" id="KAK1683773.1"/>
    </source>
</evidence>
<feature type="compositionally biased region" description="Polar residues" evidence="1">
    <location>
        <begin position="411"/>
        <end position="433"/>
    </location>
</feature>
<feature type="region of interest" description="Disordered" evidence="1">
    <location>
        <begin position="388"/>
        <end position="433"/>
    </location>
</feature>
<evidence type="ECO:0000256" key="1">
    <source>
        <dbReference type="SAM" id="MobiDB-lite"/>
    </source>
</evidence>